<dbReference type="PROSITE" id="PS50961">
    <property type="entry name" value="HTH_LA"/>
    <property type="match status" value="1"/>
</dbReference>
<dbReference type="InterPro" id="IPR002344">
    <property type="entry name" value="Lupus_La"/>
</dbReference>
<evidence type="ECO:0000259" key="8">
    <source>
        <dbReference type="PROSITE" id="PS50961"/>
    </source>
</evidence>
<organism evidence="10 11">
    <name type="scientific">Drosophila rubida</name>
    <dbReference type="NCBI Taxonomy" id="30044"/>
    <lineage>
        <taxon>Eukaryota</taxon>
        <taxon>Metazoa</taxon>
        <taxon>Ecdysozoa</taxon>
        <taxon>Arthropoda</taxon>
        <taxon>Hexapoda</taxon>
        <taxon>Insecta</taxon>
        <taxon>Pterygota</taxon>
        <taxon>Neoptera</taxon>
        <taxon>Endopterygota</taxon>
        <taxon>Diptera</taxon>
        <taxon>Brachycera</taxon>
        <taxon>Muscomorpha</taxon>
        <taxon>Ephydroidea</taxon>
        <taxon>Drosophilidae</taxon>
        <taxon>Drosophila</taxon>
    </lineage>
</organism>
<feature type="compositionally biased region" description="Basic residues" evidence="6">
    <location>
        <begin position="392"/>
        <end position="404"/>
    </location>
</feature>
<dbReference type="GO" id="GO:0008033">
    <property type="term" value="P:tRNA processing"/>
    <property type="evidence" value="ECO:0007669"/>
    <property type="project" value="TreeGrafter"/>
</dbReference>
<feature type="domain" description="HTH La-type RNA-binding" evidence="8">
    <location>
        <begin position="52"/>
        <end position="145"/>
    </location>
</feature>
<feature type="region of interest" description="Disordered" evidence="6">
    <location>
        <begin position="392"/>
        <end position="418"/>
    </location>
</feature>
<evidence type="ECO:0000256" key="4">
    <source>
        <dbReference type="PROSITE-ProRule" id="PRU00332"/>
    </source>
</evidence>
<dbReference type="PROSITE" id="PS51939">
    <property type="entry name" value="XRRM"/>
    <property type="match status" value="1"/>
</dbReference>
<protein>
    <recommendedName>
        <fullName evidence="12">La protein homolog</fullName>
    </recommendedName>
</protein>
<comment type="subcellular location">
    <subcellularLocation>
        <location evidence="1">Nucleus</location>
    </subcellularLocation>
</comment>
<dbReference type="CDD" id="cd12291">
    <property type="entry name" value="RRM1_La"/>
    <property type="match status" value="1"/>
</dbReference>
<evidence type="ECO:0000256" key="2">
    <source>
        <dbReference type="ARBA" id="ARBA00022884"/>
    </source>
</evidence>
<dbReference type="EMBL" id="JAJJHW010001127">
    <property type="protein sequence ID" value="KAH8378233.1"/>
    <property type="molecule type" value="Genomic_DNA"/>
</dbReference>
<feature type="compositionally biased region" description="Basic and acidic residues" evidence="6">
    <location>
        <begin position="405"/>
        <end position="418"/>
    </location>
</feature>
<dbReference type="SMART" id="SM00715">
    <property type="entry name" value="LA"/>
    <property type="match status" value="1"/>
</dbReference>
<evidence type="ECO:0000313" key="10">
    <source>
        <dbReference type="EMBL" id="KAH8378233.1"/>
    </source>
</evidence>
<dbReference type="Gene3D" id="1.10.10.10">
    <property type="entry name" value="Winged helix-like DNA-binding domain superfamily/Winged helix DNA-binding domain"/>
    <property type="match status" value="1"/>
</dbReference>
<feature type="coiled-coil region" evidence="5">
    <location>
        <begin position="209"/>
        <end position="263"/>
    </location>
</feature>
<dbReference type="AlphaFoldDB" id="A0AAD4K651"/>
<keyword evidence="5" id="KW-0175">Coiled coil</keyword>
<name>A0AAD4K651_9MUSC</name>
<keyword evidence="3" id="KW-0539">Nucleus</keyword>
<dbReference type="GO" id="GO:0005634">
    <property type="term" value="C:nucleus"/>
    <property type="evidence" value="ECO:0007669"/>
    <property type="project" value="UniProtKB-SubCell"/>
</dbReference>
<dbReference type="InterPro" id="IPR014886">
    <property type="entry name" value="La_xRRM"/>
</dbReference>
<dbReference type="InterPro" id="IPR012677">
    <property type="entry name" value="Nucleotide-bd_a/b_plait_sf"/>
</dbReference>
<dbReference type="SMART" id="SM00360">
    <property type="entry name" value="RRM"/>
    <property type="match status" value="2"/>
</dbReference>
<dbReference type="GO" id="GO:0003729">
    <property type="term" value="F:mRNA binding"/>
    <property type="evidence" value="ECO:0007669"/>
    <property type="project" value="TreeGrafter"/>
</dbReference>
<comment type="caution">
    <text evidence="10">The sequence shown here is derived from an EMBL/GenBank/DDBJ whole genome shotgun (WGS) entry which is preliminary data.</text>
</comment>
<evidence type="ECO:0000259" key="7">
    <source>
        <dbReference type="PROSITE" id="PS50102"/>
    </source>
</evidence>
<keyword evidence="11" id="KW-1185">Reference proteome</keyword>
<dbReference type="InterPro" id="IPR036390">
    <property type="entry name" value="WH_DNA-bd_sf"/>
</dbReference>
<dbReference type="InterPro" id="IPR035979">
    <property type="entry name" value="RBD_domain_sf"/>
</dbReference>
<dbReference type="SUPFAM" id="SSF54928">
    <property type="entry name" value="RNA-binding domain, RBD"/>
    <property type="match status" value="1"/>
</dbReference>
<dbReference type="PANTHER" id="PTHR22792:SF166">
    <property type="entry name" value="LUPUS LA PROTEIN HOMOLOG"/>
    <property type="match status" value="1"/>
</dbReference>
<dbReference type="InterPro" id="IPR000504">
    <property type="entry name" value="RRM_dom"/>
</dbReference>
<dbReference type="Gene3D" id="3.30.70.330">
    <property type="match status" value="2"/>
</dbReference>
<evidence type="ECO:0000256" key="5">
    <source>
        <dbReference type="SAM" id="Coils"/>
    </source>
</evidence>
<dbReference type="Proteomes" id="UP001200034">
    <property type="component" value="Unassembled WGS sequence"/>
</dbReference>
<evidence type="ECO:0000313" key="11">
    <source>
        <dbReference type="Proteomes" id="UP001200034"/>
    </source>
</evidence>
<dbReference type="Pfam" id="PF08777">
    <property type="entry name" value="RRM_3"/>
    <property type="match status" value="1"/>
</dbReference>
<evidence type="ECO:0008006" key="12">
    <source>
        <dbReference type="Google" id="ProtNLM"/>
    </source>
</evidence>
<dbReference type="SUPFAM" id="SSF46785">
    <property type="entry name" value="Winged helix' DNA-binding domain"/>
    <property type="match status" value="1"/>
</dbReference>
<dbReference type="GO" id="GO:1990904">
    <property type="term" value="C:ribonucleoprotein complex"/>
    <property type="evidence" value="ECO:0007669"/>
    <property type="project" value="UniProtKB-UniRule"/>
</dbReference>
<accession>A0AAD4K651</accession>
<keyword evidence="2 4" id="KW-0694">RNA-binding</keyword>
<dbReference type="InterPro" id="IPR006630">
    <property type="entry name" value="La_HTH"/>
</dbReference>
<reference evidence="10" key="1">
    <citation type="journal article" date="2021" name="Mol. Ecol. Resour.">
        <title>Phylogenomic analyses of the genus Drosophila reveals genomic signals of climate adaptation.</title>
        <authorList>
            <person name="Li F."/>
            <person name="Rane R.V."/>
            <person name="Luria V."/>
            <person name="Xiong Z."/>
            <person name="Chen J."/>
            <person name="Li Z."/>
            <person name="Catullo R.A."/>
            <person name="Griffin P.C."/>
            <person name="Schiffer M."/>
            <person name="Pearce S."/>
            <person name="Lee S.F."/>
            <person name="McElroy K."/>
            <person name="Stocker A."/>
            <person name="Shirriffs J."/>
            <person name="Cockerell F."/>
            <person name="Coppin C."/>
            <person name="Sgro C.M."/>
            <person name="Karger A."/>
            <person name="Cain J.W."/>
            <person name="Weber J.A."/>
            <person name="Santpere G."/>
            <person name="Kirschner M.W."/>
            <person name="Hoffmann A.A."/>
            <person name="Oakeshott J.G."/>
            <person name="Zhang G."/>
        </authorList>
    </citation>
    <scope>NUCLEOTIDE SEQUENCE</scope>
    <source>
        <strain evidence="10">BGI-SZ-2011g</strain>
    </source>
</reference>
<feature type="region of interest" description="Disordered" evidence="6">
    <location>
        <begin position="1"/>
        <end position="59"/>
    </location>
</feature>
<evidence type="ECO:0000259" key="9">
    <source>
        <dbReference type="PROSITE" id="PS51939"/>
    </source>
</evidence>
<evidence type="ECO:0000256" key="6">
    <source>
        <dbReference type="SAM" id="MobiDB-lite"/>
    </source>
</evidence>
<feature type="compositionally biased region" description="Basic and acidic residues" evidence="6">
    <location>
        <begin position="34"/>
        <end position="43"/>
    </location>
</feature>
<dbReference type="Pfam" id="PF05383">
    <property type="entry name" value="La"/>
    <property type="match status" value="1"/>
</dbReference>
<dbReference type="GO" id="GO:0005829">
    <property type="term" value="C:cytosol"/>
    <property type="evidence" value="ECO:0007669"/>
    <property type="project" value="TreeGrafter"/>
</dbReference>
<sequence length="418" mass="48377">MADVAETTPAEVSGEQKPAENIAEEASKNVESGKNGDAKKEEEPAADAGEGGEENSKEERAIIRQVEYYFGDANLHRDKFLSEQISKDEAGWVPLSVLITFKRLASLTTDFDVIVNALNKSDNGLVEISEDKQSLRRHPERPIPEHNEERRKEIQERTAYAKGFPLDSQMTEILDFANGFEKVTNVTMRKHYDKPTKSYKFKGSIFVTFEQKEQAKQFIEQEKLAYNERELLRKWQVDYLKEKQEEYAKLTEKRKNKKEKEAKPEPVIELPKNAIVMFEGAPDTAAREEVREAFEKVKDFEIAYIEFNKGDTKGSVRLTEADAAEKFIAKVEDAKVNKLSCHPSSLLIIYYQLQLKFNDDVSLTLRKANEEEEKQFLDKAIEFIKKRRDFSRGRNNKRFGRKRHAGNDNRHNKRQRTE</sequence>
<feature type="domain" description="RRM" evidence="7">
    <location>
        <begin position="157"/>
        <end position="242"/>
    </location>
</feature>
<dbReference type="GO" id="GO:0010494">
    <property type="term" value="C:cytoplasmic stress granule"/>
    <property type="evidence" value="ECO:0007669"/>
    <property type="project" value="TreeGrafter"/>
</dbReference>
<evidence type="ECO:0000256" key="1">
    <source>
        <dbReference type="ARBA" id="ARBA00004123"/>
    </source>
</evidence>
<dbReference type="GO" id="GO:0045727">
    <property type="term" value="P:positive regulation of translation"/>
    <property type="evidence" value="ECO:0007669"/>
    <property type="project" value="TreeGrafter"/>
</dbReference>
<feature type="region of interest" description="Disordered" evidence="6">
    <location>
        <begin position="131"/>
        <end position="151"/>
    </location>
</feature>
<proteinExistence type="predicted"/>
<dbReference type="PANTHER" id="PTHR22792">
    <property type="entry name" value="LUPUS LA PROTEIN-RELATED"/>
    <property type="match status" value="1"/>
</dbReference>
<evidence type="ECO:0000256" key="3">
    <source>
        <dbReference type="ARBA" id="ARBA00023242"/>
    </source>
</evidence>
<dbReference type="InterPro" id="IPR036388">
    <property type="entry name" value="WH-like_DNA-bd_sf"/>
</dbReference>
<dbReference type="PRINTS" id="PR00302">
    <property type="entry name" value="LUPUSLA"/>
</dbReference>
<dbReference type="PROSITE" id="PS50102">
    <property type="entry name" value="RRM"/>
    <property type="match status" value="1"/>
</dbReference>
<feature type="domain" description="XRRM" evidence="9">
    <location>
        <begin position="269"/>
        <end position="410"/>
    </location>
</feature>
<dbReference type="CDD" id="cd08028">
    <property type="entry name" value="LARP_3"/>
    <property type="match status" value="1"/>
</dbReference>
<feature type="compositionally biased region" description="Basic and acidic residues" evidence="6">
    <location>
        <begin position="140"/>
        <end position="151"/>
    </location>
</feature>
<gene>
    <name evidence="10" type="ORF">KR093_010315</name>
</gene>
<dbReference type="InterPro" id="IPR045180">
    <property type="entry name" value="La_dom_prot"/>
</dbReference>